<dbReference type="EMBL" id="JBFOLJ010000008">
    <property type="protein sequence ID" value="KAL2515290.1"/>
    <property type="molecule type" value="Genomic_DNA"/>
</dbReference>
<dbReference type="Gene3D" id="1.10.8.430">
    <property type="entry name" value="Helical domain of apoptotic protease-activating factors"/>
    <property type="match status" value="1"/>
</dbReference>
<dbReference type="InterPro" id="IPR036388">
    <property type="entry name" value="WH-like_DNA-bd_sf"/>
</dbReference>
<evidence type="ECO:0000256" key="8">
    <source>
        <dbReference type="ARBA" id="ARBA00022741"/>
    </source>
</evidence>
<dbReference type="GO" id="GO:0005737">
    <property type="term" value="C:cytoplasm"/>
    <property type="evidence" value="ECO:0007669"/>
    <property type="project" value="UniProtKB-SubCell"/>
</dbReference>
<dbReference type="Pfam" id="PF23598">
    <property type="entry name" value="LRR_14"/>
    <property type="match status" value="1"/>
</dbReference>
<dbReference type="FunFam" id="1.10.10.10:FF:000322">
    <property type="entry name" value="Probable disease resistance protein At1g63360"/>
    <property type="match status" value="1"/>
</dbReference>
<evidence type="ECO:0000256" key="5">
    <source>
        <dbReference type="ARBA" id="ARBA00022614"/>
    </source>
</evidence>
<name>A0ABD1TRB9_9LAMI</name>
<dbReference type="InterPro" id="IPR055414">
    <property type="entry name" value="LRR_R13L4/SHOC2-like"/>
</dbReference>
<evidence type="ECO:0000313" key="15">
    <source>
        <dbReference type="Proteomes" id="UP001604277"/>
    </source>
</evidence>
<keyword evidence="6" id="KW-0381">Hypersensitive response</keyword>
<evidence type="ECO:0000256" key="6">
    <source>
        <dbReference type="ARBA" id="ARBA00022667"/>
    </source>
</evidence>
<sequence length="843" mass="96726">MDWIQFEHIIDMAYASLISLTNNLKYIQHLVPQNEKQIKTLLERVNFLKDFLENSSPQSSKVTEGLEIKIVDATYKAEYIVESQIAASHGDESFTNLEKVIEEIDSIKQEAMKVMEEIGAQDLQPWISSSSSSKPASIGKGYVVGIDDDLVKIKERLIQGSSNLETVSIVGMGGIGKTTLAKEVYGDKSISSYFDIRTWVTVSQDYNVQEILQGLRDSMQKLAKEKKGDEKSSASTPLDEVLYKNLKGMRYLVIMDDVWDTKVWDDVNRLFPNDNNGSRIMLTTRQEYVAVYADSSLPLHHMHFLNEVYSLKLLCKEVFGKDHCPCELEDIGKEIAQNCRGLPLAVVLIGGLLSKATKTQHYWRDVAANLISAMTSNDDQFLKILSLSYNHLPHHLKGCFLYMGIFPEDYNIRVAMLVKLWVAEGILQPVKSKSLEDVAYEYLLDLVDRNLVLAFERSYDGKIKVCKIHDLLRDLCTREAQRKNFFHVTDENLLSIPRDVNVHRVSIHSNREILYYRCINLPTSLIQSSLFVDGRLNLQVFANLRLLRVLHAGCIYNLPDRITQLVNLRYLSGRCEQAPLESIYKLRNLQTLIMHEALVQLPQEIWKMTQLRHIEFQGNVNLPDPPSGEIVEVLENLQTLSCLRNFRCTEEVLKRIPNLKKLEISYTGERIDWEYYCLNNLGQLHKLEILKCFFYGQSLEPNVFTFPPSLKKLTLLGCKLPWEDMKAIDSLPNLEVLILKGDAFIGEEWETTEGGFIRLKFLLLEKIDLEYWIVDSIHFPILERLVIKDCHDLEKIPNGIGEILTLELIELHYCSSSIVTSVQKILEEQRENTGDEVLQVRIL</sequence>
<dbReference type="PANTHER" id="PTHR23155">
    <property type="entry name" value="DISEASE RESISTANCE PROTEIN RP"/>
    <property type="match status" value="1"/>
</dbReference>
<feature type="domain" description="NB-ARC" evidence="11">
    <location>
        <begin position="148"/>
        <end position="322"/>
    </location>
</feature>
<evidence type="ECO:0000256" key="4">
    <source>
        <dbReference type="ARBA" id="ARBA00022490"/>
    </source>
</evidence>
<evidence type="ECO:0000256" key="10">
    <source>
        <dbReference type="ARBA" id="ARBA00022840"/>
    </source>
</evidence>
<dbReference type="InterPro" id="IPR032675">
    <property type="entry name" value="LRR_dom_sf"/>
</dbReference>
<evidence type="ECO:0000256" key="2">
    <source>
        <dbReference type="ARBA" id="ARBA00004496"/>
    </source>
</evidence>
<dbReference type="Gene3D" id="1.10.10.10">
    <property type="entry name" value="Winged helix-like DNA-binding domain superfamily/Winged helix DNA-binding domain"/>
    <property type="match status" value="1"/>
</dbReference>
<keyword evidence="9" id="KW-0611">Plant defense</keyword>
<keyword evidence="10" id="KW-0067">ATP-binding</keyword>
<evidence type="ECO:0000256" key="7">
    <source>
        <dbReference type="ARBA" id="ARBA00022737"/>
    </source>
</evidence>
<dbReference type="AlphaFoldDB" id="A0ABD1TRB9"/>
<evidence type="ECO:0000256" key="9">
    <source>
        <dbReference type="ARBA" id="ARBA00022821"/>
    </source>
</evidence>
<dbReference type="InterPro" id="IPR002182">
    <property type="entry name" value="NB-ARC"/>
</dbReference>
<evidence type="ECO:0000256" key="3">
    <source>
        <dbReference type="ARBA" id="ARBA00008894"/>
    </source>
</evidence>
<evidence type="ECO:0000259" key="12">
    <source>
        <dbReference type="Pfam" id="PF23559"/>
    </source>
</evidence>
<comment type="function">
    <text evidence="1">Confers resistance to late blight (Phytophthora infestans) races carrying the avirulence gene Avr1. Resistance proteins guard the plant against pathogens that contain an appropriate avirulence protein via an indirect interaction with this avirulence protein. That triggers a defense system including the hypersensitive response, which restricts the pathogen growth.</text>
</comment>
<feature type="domain" description="Disease resistance R13L4/SHOC-2-like LRR" evidence="13">
    <location>
        <begin position="539"/>
        <end position="744"/>
    </location>
</feature>
<dbReference type="GO" id="GO:0005524">
    <property type="term" value="F:ATP binding"/>
    <property type="evidence" value="ECO:0007669"/>
    <property type="project" value="UniProtKB-KW"/>
</dbReference>
<keyword evidence="4" id="KW-0963">Cytoplasm</keyword>
<dbReference type="InterPro" id="IPR042197">
    <property type="entry name" value="Apaf_helical"/>
</dbReference>
<dbReference type="Pfam" id="PF23559">
    <property type="entry name" value="WHD_DRP"/>
    <property type="match status" value="1"/>
</dbReference>
<keyword evidence="8" id="KW-0547">Nucleotide-binding</keyword>
<evidence type="ECO:0000259" key="13">
    <source>
        <dbReference type="Pfam" id="PF23598"/>
    </source>
</evidence>
<dbReference type="Pfam" id="PF00931">
    <property type="entry name" value="NB-ARC"/>
    <property type="match status" value="1"/>
</dbReference>
<comment type="similarity">
    <text evidence="3">Belongs to the disease resistance NB-LRR family.</text>
</comment>
<accession>A0ABD1TRB9</accession>
<dbReference type="Gene3D" id="1.20.5.4130">
    <property type="match status" value="1"/>
</dbReference>
<dbReference type="InterPro" id="IPR027417">
    <property type="entry name" value="P-loop_NTPase"/>
</dbReference>
<dbReference type="SUPFAM" id="SSF52540">
    <property type="entry name" value="P-loop containing nucleoside triphosphate hydrolases"/>
    <property type="match status" value="1"/>
</dbReference>
<dbReference type="Gene3D" id="3.40.50.300">
    <property type="entry name" value="P-loop containing nucleotide triphosphate hydrolases"/>
    <property type="match status" value="1"/>
</dbReference>
<evidence type="ECO:0000313" key="14">
    <source>
        <dbReference type="EMBL" id="KAL2515290.1"/>
    </source>
</evidence>
<comment type="subcellular location">
    <subcellularLocation>
        <location evidence="2">Cytoplasm</location>
    </subcellularLocation>
</comment>
<dbReference type="InterPro" id="IPR044974">
    <property type="entry name" value="Disease_R_plants"/>
</dbReference>
<dbReference type="SUPFAM" id="SSF52058">
    <property type="entry name" value="L domain-like"/>
    <property type="match status" value="1"/>
</dbReference>
<feature type="domain" description="Disease resistance protein winged helix" evidence="12">
    <location>
        <begin position="405"/>
        <end position="476"/>
    </location>
</feature>
<comment type="caution">
    <text evidence="14">The sequence shown here is derived from an EMBL/GenBank/DDBJ whole genome shotgun (WGS) entry which is preliminary data.</text>
</comment>
<dbReference type="Proteomes" id="UP001604277">
    <property type="component" value="Unassembled WGS sequence"/>
</dbReference>
<protein>
    <submittedName>
        <fullName evidence="14">Disease resistance RPP8-like protein 3</fullName>
    </submittedName>
</protein>
<dbReference type="FunFam" id="3.40.50.300:FF:001091">
    <property type="entry name" value="Probable disease resistance protein At1g61300"/>
    <property type="match status" value="1"/>
</dbReference>
<dbReference type="Gene3D" id="3.80.10.10">
    <property type="entry name" value="Ribonuclease Inhibitor"/>
    <property type="match status" value="1"/>
</dbReference>
<dbReference type="InterPro" id="IPR058922">
    <property type="entry name" value="WHD_DRP"/>
</dbReference>
<dbReference type="PRINTS" id="PR00364">
    <property type="entry name" value="DISEASERSIST"/>
</dbReference>
<reference evidence="15" key="1">
    <citation type="submission" date="2024-07" db="EMBL/GenBank/DDBJ databases">
        <title>Two chromosome-level genome assemblies of Korean endemic species Abeliophyllum distichum and Forsythia ovata (Oleaceae).</title>
        <authorList>
            <person name="Jang H."/>
        </authorList>
    </citation>
    <scope>NUCLEOTIDE SEQUENCE [LARGE SCALE GENOMIC DNA]</scope>
</reference>
<evidence type="ECO:0000256" key="1">
    <source>
        <dbReference type="ARBA" id="ARBA00002074"/>
    </source>
</evidence>
<proteinExistence type="inferred from homology"/>
<evidence type="ECO:0000259" key="11">
    <source>
        <dbReference type="Pfam" id="PF00931"/>
    </source>
</evidence>
<keyword evidence="7" id="KW-0677">Repeat</keyword>
<keyword evidence="15" id="KW-1185">Reference proteome</keyword>
<dbReference type="GO" id="GO:0009626">
    <property type="term" value="P:plant-type hypersensitive response"/>
    <property type="evidence" value="ECO:0007669"/>
    <property type="project" value="UniProtKB-KW"/>
</dbReference>
<keyword evidence="5" id="KW-0433">Leucine-rich repeat</keyword>
<gene>
    <name evidence="14" type="ORF">Fot_29261</name>
</gene>
<dbReference type="GO" id="GO:0051607">
    <property type="term" value="P:defense response to virus"/>
    <property type="evidence" value="ECO:0007669"/>
    <property type="project" value="UniProtKB-ARBA"/>
</dbReference>
<dbReference type="PANTHER" id="PTHR23155:SF1152">
    <property type="entry name" value="AAA+ ATPASE DOMAIN-CONTAINING PROTEIN"/>
    <property type="match status" value="1"/>
</dbReference>
<organism evidence="14 15">
    <name type="scientific">Forsythia ovata</name>
    <dbReference type="NCBI Taxonomy" id="205694"/>
    <lineage>
        <taxon>Eukaryota</taxon>
        <taxon>Viridiplantae</taxon>
        <taxon>Streptophyta</taxon>
        <taxon>Embryophyta</taxon>
        <taxon>Tracheophyta</taxon>
        <taxon>Spermatophyta</taxon>
        <taxon>Magnoliopsida</taxon>
        <taxon>eudicotyledons</taxon>
        <taxon>Gunneridae</taxon>
        <taxon>Pentapetalae</taxon>
        <taxon>asterids</taxon>
        <taxon>lamiids</taxon>
        <taxon>Lamiales</taxon>
        <taxon>Oleaceae</taxon>
        <taxon>Forsythieae</taxon>
        <taxon>Forsythia</taxon>
    </lineage>
</organism>